<dbReference type="STRING" id="1121331.SAMN02745248_00893"/>
<protein>
    <submittedName>
        <fullName evidence="2">Rubrerythrin</fullName>
    </submittedName>
</protein>
<name>A0A1M6M0G7_9CLOT</name>
<dbReference type="EMBL" id="FRAD01000006">
    <property type="protein sequence ID" value="SHJ76971.1"/>
    <property type="molecule type" value="Genomic_DNA"/>
</dbReference>
<dbReference type="Gene3D" id="1.20.1260.10">
    <property type="match status" value="1"/>
</dbReference>
<dbReference type="SUPFAM" id="SSF47240">
    <property type="entry name" value="Ferritin-like"/>
    <property type="match status" value="1"/>
</dbReference>
<accession>A0A1M6M0G7</accession>
<reference evidence="2 3" key="1">
    <citation type="submission" date="2016-11" db="EMBL/GenBank/DDBJ databases">
        <authorList>
            <person name="Jaros S."/>
            <person name="Januszkiewicz K."/>
            <person name="Wedrychowicz H."/>
        </authorList>
    </citation>
    <scope>NUCLEOTIDE SEQUENCE [LARGE SCALE GENOMIC DNA]</scope>
    <source>
        <strain evidence="2 3">DSM 3090</strain>
    </source>
</reference>
<dbReference type="InterPro" id="IPR009078">
    <property type="entry name" value="Ferritin-like_SF"/>
</dbReference>
<evidence type="ECO:0000313" key="2">
    <source>
        <dbReference type="EMBL" id="SHJ76971.1"/>
    </source>
</evidence>
<dbReference type="GO" id="GO:0016491">
    <property type="term" value="F:oxidoreductase activity"/>
    <property type="evidence" value="ECO:0007669"/>
    <property type="project" value="InterPro"/>
</dbReference>
<dbReference type="InterPro" id="IPR012347">
    <property type="entry name" value="Ferritin-like"/>
</dbReference>
<dbReference type="InterPro" id="IPR003251">
    <property type="entry name" value="Rr_diiron-bd_dom"/>
</dbReference>
<dbReference type="AlphaFoldDB" id="A0A1M6M0G7"/>
<sequence>MSTNFSILEMLKIAILTEEEGRNFYLNGAKHTSGKVKDFLTMAAGQELMHKEKFEKLFNDYSNKTENDLNSDYLYDAEVSEYLRKLIENKAFKKNDVPENAFDNLRSAVESALNSEKLTVELYTNMYKGILSNEVKEMFNIIIEEEKEHVNYFSKLLEEIA</sequence>
<organism evidence="2 3">
    <name type="scientific">Hathewaya proteolytica DSM 3090</name>
    <dbReference type="NCBI Taxonomy" id="1121331"/>
    <lineage>
        <taxon>Bacteria</taxon>
        <taxon>Bacillati</taxon>
        <taxon>Bacillota</taxon>
        <taxon>Clostridia</taxon>
        <taxon>Eubacteriales</taxon>
        <taxon>Clostridiaceae</taxon>
        <taxon>Hathewaya</taxon>
    </lineage>
</organism>
<feature type="domain" description="Rubrerythrin diiron-binding" evidence="1">
    <location>
        <begin position="9"/>
        <end position="157"/>
    </location>
</feature>
<dbReference type="OrthoDB" id="271558at2"/>
<dbReference type="RefSeq" id="WP_072902776.1">
    <property type="nucleotide sequence ID" value="NZ_FRAD01000006.1"/>
</dbReference>
<dbReference type="CDD" id="cd01045">
    <property type="entry name" value="Ferritin_like_AB"/>
    <property type="match status" value="1"/>
</dbReference>
<dbReference type="GO" id="GO:0046872">
    <property type="term" value="F:metal ion binding"/>
    <property type="evidence" value="ECO:0007669"/>
    <property type="project" value="InterPro"/>
</dbReference>
<evidence type="ECO:0000259" key="1">
    <source>
        <dbReference type="Pfam" id="PF02915"/>
    </source>
</evidence>
<proteinExistence type="predicted"/>
<gene>
    <name evidence="2" type="ORF">SAMN02745248_00893</name>
</gene>
<dbReference type="Proteomes" id="UP000183952">
    <property type="component" value="Unassembled WGS sequence"/>
</dbReference>
<evidence type="ECO:0000313" key="3">
    <source>
        <dbReference type="Proteomes" id="UP000183952"/>
    </source>
</evidence>
<dbReference type="Pfam" id="PF02915">
    <property type="entry name" value="Rubrerythrin"/>
    <property type="match status" value="1"/>
</dbReference>
<keyword evidence="3" id="KW-1185">Reference proteome</keyword>